<dbReference type="GeneID" id="80877831"/>
<name>A0AAE9WF63_9SCHI</name>
<dbReference type="AlphaFoldDB" id="A0AAE9WF63"/>
<organism evidence="2 3">
    <name type="scientific">Schizosaccharomyces osmophilus</name>
    <dbReference type="NCBI Taxonomy" id="2545709"/>
    <lineage>
        <taxon>Eukaryota</taxon>
        <taxon>Fungi</taxon>
        <taxon>Dikarya</taxon>
        <taxon>Ascomycota</taxon>
        <taxon>Taphrinomycotina</taxon>
        <taxon>Schizosaccharomycetes</taxon>
        <taxon>Schizosaccharomycetales</taxon>
        <taxon>Schizosaccharomycetaceae</taxon>
        <taxon>Schizosaccharomyces</taxon>
    </lineage>
</organism>
<dbReference type="KEGG" id="som:SOMG_04355"/>
<dbReference type="EMBL" id="CP115613">
    <property type="protein sequence ID" value="WBW74653.1"/>
    <property type="molecule type" value="Genomic_DNA"/>
</dbReference>
<protein>
    <submittedName>
        <fullName evidence="2">Schizosaccharomyces specific protein</fullName>
    </submittedName>
</protein>
<keyword evidence="3" id="KW-1185">Reference proteome</keyword>
<evidence type="ECO:0000313" key="2">
    <source>
        <dbReference type="EMBL" id="WBW74653.1"/>
    </source>
</evidence>
<proteinExistence type="predicted"/>
<evidence type="ECO:0000313" key="3">
    <source>
        <dbReference type="Proteomes" id="UP001212411"/>
    </source>
</evidence>
<accession>A0AAE9WF63</accession>
<sequence>MPDKNEVEGIKHSLSAPETPTAYILQVHAYYLTEALIRKYFPIENMIITWKDDHRVYLTFDSSEQAQSAYLDSLRLGSQFNAVIKPVYLSHDEILRLCSRKRYRVDMDAAERFVQR</sequence>
<dbReference type="InterPro" id="IPR053800">
    <property type="entry name" value="Thc1_RRM"/>
</dbReference>
<dbReference type="Proteomes" id="UP001212411">
    <property type="component" value="Chromosome 3"/>
</dbReference>
<reference evidence="2 3" key="1">
    <citation type="journal article" date="2023" name="G3 (Bethesda)">
        <title>A high-quality reference genome for the fission yeast Schizosaccharomyces osmophilus.</title>
        <authorList>
            <person name="Jia G.S."/>
            <person name="Zhang W.C."/>
            <person name="Liang Y."/>
            <person name="Liu X.H."/>
            <person name="Rhind N."/>
            <person name="Pidoux A."/>
            <person name="Brysch-Herzberg M."/>
            <person name="Du L.L."/>
        </authorList>
    </citation>
    <scope>NUCLEOTIDE SEQUENCE [LARGE SCALE GENOMIC DNA]</scope>
    <source>
        <strain evidence="2 3">CBS 15793</strain>
    </source>
</reference>
<feature type="domain" description="Thc1 RRM" evidence="1">
    <location>
        <begin position="21"/>
        <end position="93"/>
    </location>
</feature>
<evidence type="ECO:0000259" key="1">
    <source>
        <dbReference type="Pfam" id="PF22877"/>
    </source>
</evidence>
<dbReference type="Pfam" id="PF22877">
    <property type="entry name" value="RRM_Thc1"/>
    <property type="match status" value="1"/>
</dbReference>
<gene>
    <name evidence="2" type="ORF">SOMG_04355</name>
</gene>
<dbReference type="RefSeq" id="XP_056038896.1">
    <property type="nucleotide sequence ID" value="XM_056183142.1"/>
</dbReference>